<dbReference type="OrthoDB" id="7961246at2"/>
<evidence type="ECO:0000313" key="3">
    <source>
        <dbReference type="Proteomes" id="UP000596977"/>
    </source>
</evidence>
<protein>
    <submittedName>
        <fullName evidence="2">Uncharacterized protein</fullName>
    </submittedName>
</protein>
<dbReference type="AlphaFoldDB" id="A0A916VYP3"/>
<comment type="caution">
    <text evidence="2">The sequence shown here is derived from an EMBL/GenBank/DDBJ whole genome shotgun (WGS) entry which is preliminary data.</text>
</comment>
<sequence>MTRINSARQTNSILQKQDVKDMEPSKPFRTAMLELFEMVSGIYQDLRGDISDTIADFFRPMRNSWRKFRN</sequence>
<feature type="region of interest" description="Disordered" evidence="1">
    <location>
        <begin position="1"/>
        <end position="21"/>
    </location>
</feature>
<keyword evidence="3" id="KW-1185">Reference proteome</keyword>
<evidence type="ECO:0000256" key="1">
    <source>
        <dbReference type="SAM" id="MobiDB-lite"/>
    </source>
</evidence>
<proteinExistence type="predicted"/>
<dbReference type="Proteomes" id="UP000596977">
    <property type="component" value="Unassembled WGS sequence"/>
</dbReference>
<dbReference type="RefSeq" id="WP_127070961.1">
    <property type="nucleotide sequence ID" value="NZ_BMKB01000003.1"/>
</dbReference>
<dbReference type="EMBL" id="BMKB01000003">
    <property type="protein sequence ID" value="GGA53417.1"/>
    <property type="molecule type" value="Genomic_DNA"/>
</dbReference>
<feature type="compositionally biased region" description="Polar residues" evidence="1">
    <location>
        <begin position="1"/>
        <end position="15"/>
    </location>
</feature>
<accession>A0A916VYP3</accession>
<organism evidence="2 3">
    <name type="scientific">Pelagibacterium lentulum</name>
    <dbReference type="NCBI Taxonomy" id="2029865"/>
    <lineage>
        <taxon>Bacteria</taxon>
        <taxon>Pseudomonadati</taxon>
        <taxon>Pseudomonadota</taxon>
        <taxon>Alphaproteobacteria</taxon>
        <taxon>Hyphomicrobiales</taxon>
        <taxon>Devosiaceae</taxon>
        <taxon>Pelagibacterium</taxon>
    </lineage>
</organism>
<evidence type="ECO:0000313" key="2">
    <source>
        <dbReference type="EMBL" id="GGA53417.1"/>
    </source>
</evidence>
<reference evidence="2 3" key="1">
    <citation type="journal article" date="2014" name="Int. J. Syst. Evol. Microbiol.">
        <title>Complete genome sequence of Corynebacterium casei LMG S-19264T (=DSM 44701T), isolated from a smear-ripened cheese.</title>
        <authorList>
            <consortium name="US DOE Joint Genome Institute (JGI-PGF)"/>
            <person name="Walter F."/>
            <person name="Albersmeier A."/>
            <person name="Kalinowski J."/>
            <person name="Ruckert C."/>
        </authorList>
    </citation>
    <scope>NUCLEOTIDE SEQUENCE [LARGE SCALE GENOMIC DNA]</scope>
    <source>
        <strain evidence="2 3">CGMCC 1.15896</strain>
    </source>
</reference>
<name>A0A916VYP3_9HYPH</name>
<gene>
    <name evidence="2" type="ORF">GCM10011499_24470</name>
</gene>